<gene>
    <name evidence="4" type="ORF">DNTS_013871</name>
</gene>
<evidence type="ECO:0000256" key="3">
    <source>
        <dbReference type="SAM" id="MobiDB-lite"/>
    </source>
</evidence>
<organism evidence="4 5">
    <name type="scientific">Danionella cerebrum</name>
    <dbReference type="NCBI Taxonomy" id="2873325"/>
    <lineage>
        <taxon>Eukaryota</taxon>
        <taxon>Metazoa</taxon>
        <taxon>Chordata</taxon>
        <taxon>Craniata</taxon>
        <taxon>Vertebrata</taxon>
        <taxon>Euteleostomi</taxon>
        <taxon>Actinopterygii</taxon>
        <taxon>Neopterygii</taxon>
        <taxon>Teleostei</taxon>
        <taxon>Ostariophysi</taxon>
        <taxon>Cypriniformes</taxon>
        <taxon>Danionidae</taxon>
        <taxon>Danioninae</taxon>
        <taxon>Danionella</taxon>
    </lineage>
</organism>
<accession>A0A553QBR5</accession>
<dbReference type="EMBL" id="SRMA01026128">
    <property type="protein sequence ID" value="TRY87381.1"/>
    <property type="molecule type" value="Genomic_DNA"/>
</dbReference>
<comment type="caution">
    <text evidence="4">The sequence shown here is derived from an EMBL/GenBank/DDBJ whole genome shotgun (WGS) entry which is preliminary data.</text>
</comment>
<feature type="region of interest" description="Disordered" evidence="3">
    <location>
        <begin position="44"/>
        <end position="78"/>
    </location>
</feature>
<evidence type="ECO:0000313" key="4">
    <source>
        <dbReference type="EMBL" id="TRY87381.1"/>
    </source>
</evidence>
<dbReference type="OrthoDB" id="9451547at2759"/>
<proteinExistence type="predicted"/>
<evidence type="ECO:0000313" key="5">
    <source>
        <dbReference type="Proteomes" id="UP000316079"/>
    </source>
</evidence>
<dbReference type="GO" id="GO:0055107">
    <property type="term" value="P:Golgi to secretory granule transport"/>
    <property type="evidence" value="ECO:0007669"/>
    <property type="project" value="TreeGrafter"/>
</dbReference>
<dbReference type="PANTHER" id="PTHR32123">
    <property type="entry name" value="BICD FAMILY-LIKE CARGO ADAPTER"/>
    <property type="match status" value="1"/>
</dbReference>
<keyword evidence="5" id="KW-1185">Reference proteome</keyword>
<protein>
    <submittedName>
        <fullName evidence="4">Uncharacterized protein</fullName>
    </submittedName>
</protein>
<feature type="coiled-coil region" evidence="2">
    <location>
        <begin position="214"/>
        <end position="248"/>
    </location>
</feature>
<name>A0A553QBR5_9TELE</name>
<evidence type="ECO:0000256" key="2">
    <source>
        <dbReference type="SAM" id="Coils"/>
    </source>
</evidence>
<dbReference type="PANTHER" id="PTHR32123:SF10">
    <property type="entry name" value="BICD FAMILY-LIKE CARGO ADAPTER 1-RELATED"/>
    <property type="match status" value="1"/>
</dbReference>
<dbReference type="GO" id="GO:0047496">
    <property type="term" value="P:vesicle transport along microtubule"/>
    <property type="evidence" value="ECO:0007669"/>
    <property type="project" value="TreeGrafter"/>
</dbReference>
<reference evidence="4 5" key="1">
    <citation type="journal article" date="2019" name="Sci. Data">
        <title>Hybrid genome assembly and annotation of Danionella translucida.</title>
        <authorList>
            <person name="Kadobianskyi M."/>
            <person name="Schulze L."/>
            <person name="Schuelke M."/>
            <person name="Judkewitz B."/>
        </authorList>
    </citation>
    <scope>NUCLEOTIDE SEQUENCE [LARGE SCALE GENOMIC DNA]</scope>
    <source>
        <strain evidence="4 5">Bolton</strain>
    </source>
</reference>
<feature type="compositionally biased region" description="Polar residues" evidence="3">
    <location>
        <begin position="341"/>
        <end position="353"/>
    </location>
</feature>
<dbReference type="Proteomes" id="UP000316079">
    <property type="component" value="Unassembled WGS sequence"/>
</dbReference>
<feature type="region of interest" description="Disordered" evidence="3">
    <location>
        <begin position="283"/>
        <end position="366"/>
    </location>
</feature>
<sequence>MESYGRESPVTLRTIRDLLESPLTTEEVHKRLTDDEDSVSCHMYAREEQLTGSGQDPGFPTATEGSQEETEPDSFPKTARSCMEEALPDLLRSGSPLRRRVSSPVSATLKHVKKEVEISRQRSLRIKAQVDRLQKQHDSGPGWSENRQRVAEEIQSAVKLLLPLTDLESADVDQPVQAHGLDIALLQLQKVARRLALNHTCQGTEKSRDEAAVLQQALRDRDEAIAKKQAMENELLKSKNELMTLNNQLLEAVQSRLEMSIELEAWKDDVQTILHHQVLRQQQEEQAQKKSRGFGVLRRTNKPLPPKPDYSSLKQATVPIVECPSPTGTQRWKEKFRRGRISTQAPAETQAQGSEKEDSFQNVSLD</sequence>
<keyword evidence="1 2" id="KW-0175">Coiled coil</keyword>
<dbReference type="AlphaFoldDB" id="A0A553QBR5"/>
<dbReference type="InterPro" id="IPR051149">
    <property type="entry name" value="Spindly/BICDR_Dynein_Adapter"/>
</dbReference>
<evidence type="ECO:0000256" key="1">
    <source>
        <dbReference type="ARBA" id="ARBA00023054"/>
    </source>
</evidence>
<dbReference type="STRING" id="623744.A0A553QBR5"/>